<dbReference type="AlphaFoldDB" id="A0A915L3B3"/>
<reference evidence="2" key="1">
    <citation type="submission" date="2022-11" db="UniProtKB">
        <authorList>
            <consortium name="WormBaseParasite"/>
        </authorList>
    </citation>
    <scope>IDENTIFICATION</scope>
</reference>
<dbReference type="Proteomes" id="UP000887565">
    <property type="component" value="Unplaced"/>
</dbReference>
<accession>A0A915L3B3</accession>
<organism evidence="1 2">
    <name type="scientific">Romanomermis culicivorax</name>
    <name type="common">Nematode worm</name>
    <dbReference type="NCBI Taxonomy" id="13658"/>
    <lineage>
        <taxon>Eukaryota</taxon>
        <taxon>Metazoa</taxon>
        <taxon>Ecdysozoa</taxon>
        <taxon>Nematoda</taxon>
        <taxon>Enoplea</taxon>
        <taxon>Dorylaimia</taxon>
        <taxon>Mermithida</taxon>
        <taxon>Mermithoidea</taxon>
        <taxon>Mermithidae</taxon>
        <taxon>Romanomermis</taxon>
    </lineage>
</organism>
<sequence length="108" mass="12352">MIKHKTNNNSKADVSATKITGKDDAGTKIVGEEGYDAMKIIKEEVVDTTKIVKDSLENRAMLLNIKRQLAFKQHLLTISPWTTSMIPIRIQCQIRVRWMPKPNILVKY</sequence>
<proteinExistence type="predicted"/>
<evidence type="ECO:0000313" key="1">
    <source>
        <dbReference type="Proteomes" id="UP000887565"/>
    </source>
</evidence>
<protein>
    <submittedName>
        <fullName evidence="2">Variable outer membrane protein</fullName>
    </submittedName>
</protein>
<dbReference type="WBParaSite" id="nRc.2.0.1.t45231-RA">
    <property type="protein sequence ID" value="nRc.2.0.1.t45231-RA"/>
    <property type="gene ID" value="nRc.2.0.1.g45231"/>
</dbReference>
<keyword evidence="1" id="KW-1185">Reference proteome</keyword>
<evidence type="ECO:0000313" key="2">
    <source>
        <dbReference type="WBParaSite" id="nRc.2.0.1.t45231-RA"/>
    </source>
</evidence>
<name>A0A915L3B3_ROMCU</name>